<dbReference type="AlphaFoldDB" id="A0AAW1AQZ8"/>
<dbReference type="PROSITE" id="PS50050">
    <property type="entry name" value="TNFR_NGFR_2"/>
    <property type="match status" value="1"/>
</dbReference>
<proteinExistence type="predicted"/>
<dbReference type="PANTHER" id="PTHR47139">
    <property type="entry name" value="TUMOR NECROSIS FACTOR RECEPTOR SUPERFAMILY MEMBER 9"/>
    <property type="match status" value="1"/>
</dbReference>
<feature type="region of interest" description="Disordered" evidence="2">
    <location>
        <begin position="1"/>
        <end position="53"/>
    </location>
</feature>
<evidence type="ECO:0000256" key="1">
    <source>
        <dbReference type="PROSITE-ProRule" id="PRU00206"/>
    </source>
</evidence>
<dbReference type="GO" id="GO:0038023">
    <property type="term" value="F:signaling receptor activity"/>
    <property type="evidence" value="ECO:0007669"/>
    <property type="project" value="TreeGrafter"/>
</dbReference>
<feature type="region of interest" description="Disordered" evidence="2">
    <location>
        <begin position="92"/>
        <end position="139"/>
    </location>
</feature>
<feature type="domain" description="TNFR-Cys" evidence="4">
    <location>
        <begin position="165"/>
        <end position="203"/>
    </location>
</feature>
<dbReference type="EMBL" id="JAOTOJ010000017">
    <property type="protein sequence ID" value="KAK9392137.1"/>
    <property type="molecule type" value="Genomic_DNA"/>
</dbReference>
<evidence type="ECO:0000313" key="5">
    <source>
        <dbReference type="EMBL" id="KAK9392137.1"/>
    </source>
</evidence>
<dbReference type="InterPro" id="IPR001368">
    <property type="entry name" value="TNFR/NGFR_Cys_rich_reg"/>
</dbReference>
<dbReference type="GO" id="GO:0042127">
    <property type="term" value="P:regulation of cell population proliferation"/>
    <property type="evidence" value="ECO:0007669"/>
    <property type="project" value="TreeGrafter"/>
</dbReference>
<dbReference type="Pfam" id="PF00020">
    <property type="entry name" value="TNFR_c6"/>
    <property type="match status" value="2"/>
</dbReference>
<feature type="disulfide bond" evidence="1">
    <location>
        <begin position="182"/>
        <end position="195"/>
    </location>
</feature>
<accession>A0AAW1AQZ8</accession>
<dbReference type="Proteomes" id="UP001474421">
    <property type="component" value="Unassembled WGS sequence"/>
</dbReference>
<name>A0AAW1AQZ8_CROAD</name>
<feature type="repeat" description="TNFR-Cys" evidence="1">
    <location>
        <begin position="165"/>
        <end position="203"/>
    </location>
</feature>
<dbReference type="Gene3D" id="2.10.50.10">
    <property type="entry name" value="Tumor Necrosis Factor Receptor, subunit A, domain 2"/>
    <property type="match status" value="2"/>
</dbReference>
<keyword evidence="6" id="KW-1185">Reference proteome</keyword>
<keyword evidence="3" id="KW-1133">Transmembrane helix</keyword>
<evidence type="ECO:0000313" key="6">
    <source>
        <dbReference type="Proteomes" id="UP001474421"/>
    </source>
</evidence>
<evidence type="ECO:0000256" key="2">
    <source>
        <dbReference type="SAM" id="MobiDB-lite"/>
    </source>
</evidence>
<reference evidence="5 6" key="1">
    <citation type="journal article" date="2024" name="Proc. Natl. Acad. Sci. U.S.A.">
        <title>The genetic regulatory architecture and epigenomic basis for age-related changes in rattlesnake venom.</title>
        <authorList>
            <person name="Hogan M.P."/>
            <person name="Holding M.L."/>
            <person name="Nystrom G.S."/>
            <person name="Colston T.J."/>
            <person name="Bartlett D.A."/>
            <person name="Mason A.J."/>
            <person name="Ellsworth S.A."/>
            <person name="Rautsaw R.M."/>
            <person name="Lawrence K.C."/>
            <person name="Strickland J.L."/>
            <person name="He B."/>
            <person name="Fraser P."/>
            <person name="Margres M.J."/>
            <person name="Gilbert D.M."/>
            <person name="Gibbs H.L."/>
            <person name="Parkinson C.L."/>
            <person name="Rokyta D.R."/>
        </authorList>
    </citation>
    <scope>NUCLEOTIDE SEQUENCE [LARGE SCALE GENOMIC DNA]</scope>
    <source>
        <strain evidence="5">DRR0105</strain>
    </source>
</reference>
<sequence length="377" mass="41700">MPSAERRPGRLPGLAQNRAGADDDVFRRGGSPFAWGGDAGGSQGEEFCERGRLRRRSQPRRICALPRRRWRTWNPAGRLAFPRGYPAAELWPSRGVTPRPAGSVAASPRGAPEASRPAQEEEESPTEPPPSHRQTRRASEPMERLLWALLLLQPLLRNQVLCRLSCPNGTFSPGPGQYCQQCSVCDRTLVYKQKCTETTDAVCECARGYSCGEKCEACKCAPGQQRTFTGCQDCPEKTFNDQPTGKCRPWTKCPGDRIREAGTKKRDVICWTAKLTTQPFTSMSVLSTKISEGGGQVVLISSAFAITILLFAVCMVLAYLFLRSWIRKKLVKPLQGQLAQEVDDCSYRYPEEEEGGSCEAVSSLKGVLLEKYDSQAI</sequence>
<dbReference type="SUPFAM" id="SSF57184">
    <property type="entry name" value="Growth factor receptor domain"/>
    <property type="match status" value="1"/>
</dbReference>
<evidence type="ECO:0000256" key="3">
    <source>
        <dbReference type="SAM" id="Phobius"/>
    </source>
</evidence>
<evidence type="ECO:0000259" key="4">
    <source>
        <dbReference type="PROSITE" id="PS50050"/>
    </source>
</evidence>
<gene>
    <name evidence="5" type="ORF">NXF25_017724</name>
</gene>
<keyword evidence="3" id="KW-0472">Membrane</keyword>
<feature type="transmembrane region" description="Helical" evidence="3">
    <location>
        <begin position="297"/>
        <end position="322"/>
    </location>
</feature>
<keyword evidence="1" id="KW-1015">Disulfide bond</keyword>
<keyword evidence="3" id="KW-0812">Transmembrane</keyword>
<dbReference type="PROSITE" id="PS00652">
    <property type="entry name" value="TNFR_NGFR_1"/>
    <property type="match status" value="1"/>
</dbReference>
<feature type="disulfide bond" evidence="1">
    <location>
        <begin position="185"/>
        <end position="203"/>
    </location>
</feature>
<dbReference type="PANTHER" id="PTHR47139:SF1">
    <property type="entry name" value="TUMOR NECROSIS FACTOR RECEPTOR SUPERFAMILY MEMBER 9"/>
    <property type="match status" value="1"/>
</dbReference>
<keyword evidence="5" id="KW-0675">Receptor</keyword>
<comment type="caution">
    <text evidence="1">Lacks conserved residue(s) required for the propagation of feature annotation.</text>
</comment>
<protein>
    <submittedName>
        <fullName evidence="5">Tumor necrosis factor receptor superfamily member 9-like</fullName>
    </submittedName>
</protein>
<organism evidence="5 6">
    <name type="scientific">Crotalus adamanteus</name>
    <name type="common">Eastern diamondback rattlesnake</name>
    <dbReference type="NCBI Taxonomy" id="8729"/>
    <lineage>
        <taxon>Eukaryota</taxon>
        <taxon>Metazoa</taxon>
        <taxon>Chordata</taxon>
        <taxon>Craniata</taxon>
        <taxon>Vertebrata</taxon>
        <taxon>Euteleostomi</taxon>
        <taxon>Lepidosauria</taxon>
        <taxon>Squamata</taxon>
        <taxon>Bifurcata</taxon>
        <taxon>Unidentata</taxon>
        <taxon>Episquamata</taxon>
        <taxon>Toxicofera</taxon>
        <taxon>Serpentes</taxon>
        <taxon>Colubroidea</taxon>
        <taxon>Viperidae</taxon>
        <taxon>Crotalinae</taxon>
        <taxon>Crotalus</taxon>
    </lineage>
</organism>
<dbReference type="SMART" id="SM00208">
    <property type="entry name" value="TNFR"/>
    <property type="match status" value="2"/>
</dbReference>
<comment type="caution">
    <text evidence="5">The sequence shown here is derived from an EMBL/GenBank/DDBJ whole genome shotgun (WGS) entry which is preliminary data.</text>
</comment>
<dbReference type="InterPro" id="IPR009030">
    <property type="entry name" value="Growth_fac_rcpt_cys_sf"/>
</dbReference>